<dbReference type="OrthoDB" id="571089at2"/>
<proteinExistence type="predicted"/>
<dbReference type="GO" id="GO:0016787">
    <property type="term" value="F:hydrolase activity"/>
    <property type="evidence" value="ECO:0007669"/>
    <property type="project" value="UniProtKB-KW"/>
</dbReference>
<dbReference type="AlphaFoldDB" id="A0A2W1JH97"/>
<comment type="caution">
    <text evidence="2">The sequence shown here is derived from an EMBL/GenBank/DDBJ whole genome shotgun (WGS) entry which is preliminary data.</text>
</comment>
<dbReference type="PANTHER" id="PTHR22753">
    <property type="entry name" value="TRANSMEMBRANE PROTEIN 68"/>
    <property type="match status" value="1"/>
</dbReference>
<dbReference type="SUPFAM" id="SSF53474">
    <property type="entry name" value="alpha/beta-Hydrolases"/>
    <property type="match status" value="1"/>
</dbReference>
<accession>A0A2W1JH97</accession>
<keyword evidence="3" id="KW-1185">Reference proteome</keyword>
<dbReference type="Gene3D" id="3.40.50.1820">
    <property type="entry name" value="alpha/beta hydrolase"/>
    <property type="match status" value="1"/>
</dbReference>
<protein>
    <submittedName>
        <fullName evidence="2">Aminoacrylate hydrolase RutD</fullName>
        <ecNumber evidence="2">3.5.1.-</ecNumber>
    </submittedName>
</protein>
<sequence length="269" mass="29978">MSELLSSLRFLTPKPLRPDDPLFIFLPGMDGTGQLLKRQLDGLSQHFDIRCLSIPATDLSDWEHLTASVVTLIQKEQRQRPIYLCGESFGGCLALRVAAAAPELFDRLVLINSATAFSRLPWMRLASSAAKFLPSPLYTLSASGLIPFLIAWDRVESSDRIDLLNAMQSVESHSATWRLNLLRQFDLLQLPLSTLMIPTLIITGAKDRLLPSMTEGQRLVGCLPKAQVTVLENSGHACLLEKEVNLYEILSQQGFLTCRWQELGEELSS</sequence>
<dbReference type="EMBL" id="PQWO01000024">
    <property type="protein sequence ID" value="PZD70965.1"/>
    <property type="molecule type" value="Genomic_DNA"/>
</dbReference>
<reference evidence="2 3" key="1">
    <citation type="journal article" date="2018" name="Sci. Rep.">
        <title>A novel species of the marine cyanobacterium Acaryochloris with a unique pigment content and lifestyle.</title>
        <authorList>
            <person name="Partensky F."/>
            <person name="Six C."/>
            <person name="Ratin M."/>
            <person name="Garczarek L."/>
            <person name="Vaulot D."/>
            <person name="Probert I."/>
            <person name="Calteau A."/>
            <person name="Gourvil P."/>
            <person name="Marie D."/>
            <person name="Grebert T."/>
            <person name="Bouchier C."/>
            <person name="Le Panse S."/>
            <person name="Gachenot M."/>
            <person name="Rodriguez F."/>
            <person name="Garrido J.L."/>
        </authorList>
    </citation>
    <scope>NUCLEOTIDE SEQUENCE [LARGE SCALE GENOMIC DNA]</scope>
    <source>
        <strain evidence="2 3">RCC1774</strain>
    </source>
</reference>
<gene>
    <name evidence="2" type="primary">rutD_3</name>
    <name evidence="2" type="ORF">C1752_08652</name>
</gene>
<evidence type="ECO:0000313" key="2">
    <source>
        <dbReference type="EMBL" id="PZD70965.1"/>
    </source>
</evidence>
<dbReference type="Proteomes" id="UP000248857">
    <property type="component" value="Unassembled WGS sequence"/>
</dbReference>
<dbReference type="EC" id="3.5.1.-" evidence="2"/>
<organism evidence="2 3">
    <name type="scientific">Acaryochloris thomasi RCC1774</name>
    <dbReference type="NCBI Taxonomy" id="1764569"/>
    <lineage>
        <taxon>Bacteria</taxon>
        <taxon>Bacillati</taxon>
        <taxon>Cyanobacteriota</taxon>
        <taxon>Cyanophyceae</taxon>
        <taxon>Acaryochloridales</taxon>
        <taxon>Acaryochloridaceae</taxon>
        <taxon>Acaryochloris</taxon>
        <taxon>Acaryochloris thomasi</taxon>
    </lineage>
</organism>
<dbReference type="InterPro" id="IPR029058">
    <property type="entry name" value="AB_hydrolase_fold"/>
</dbReference>
<evidence type="ECO:0000313" key="3">
    <source>
        <dbReference type="Proteomes" id="UP000248857"/>
    </source>
</evidence>
<dbReference type="PANTHER" id="PTHR22753:SF48">
    <property type="entry name" value="PHOSPHOLIPID_GLYCEROL ACYLTRANSFERASE DOMAIN-CONTAINING PROTEIN"/>
    <property type="match status" value="1"/>
</dbReference>
<keyword evidence="2" id="KW-0378">Hydrolase</keyword>
<name>A0A2W1JH97_9CYAN</name>
<feature type="domain" description="Serine aminopeptidase S33" evidence="1">
    <location>
        <begin position="68"/>
        <end position="243"/>
    </location>
</feature>
<dbReference type="RefSeq" id="WP_110988521.1">
    <property type="nucleotide sequence ID" value="NZ_CAWNWM010000024.1"/>
</dbReference>
<dbReference type="GO" id="GO:0016020">
    <property type="term" value="C:membrane"/>
    <property type="evidence" value="ECO:0007669"/>
    <property type="project" value="TreeGrafter"/>
</dbReference>
<dbReference type="InterPro" id="IPR000073">
    <property type="entry name" value="AB_hydrolase_1"/>
</dbReference>
<dbReference type="InterPro" id="IPR022742">
    <property type="entry name" value="Hydrolase_4"/>
</dbReference>
<evidence type="ECO:0000259" key="1">
    <source>
        <dbReference type="Pfam" id="PF12146"/>
    </source>
</evidence>
<dbReference type="PRINTS" id="PR00111">
    <property type="entry name" value="ABHYDROLASE"/>
</dbReference>
<dbReference type="Pfam" id="PF12146">
    <property type="entry name" value="Hydrolase_4"/>
    <property type="match status" value="1"/>
</dbReference>